<comment type="caution">
    <text evidence="1">The sequence shown here is derived from an EMBL/GenBank/DDBJ whole genome shotgun (WGS) entry which is preliminary data.</text>
</comment>
<keyword evidence="2" id="KW-1185">Reference proteome</keyword>
<name>A0ACB9ABS7_ARCLA</name>
<evidence type="ECO:0000313" key="2">
    <source>
        <dbReference type="Proteomes" id="UP001055879"/>
    </source>
</evidence>
<sequence length="82" mass="9067">MMSAGEKVNENEKESEREERVPESRRNRRTSTGDGTCRKLSSPTLLLMGWLVLLAFWCLIGYFGSCCGVSDRDRGAAVPVGV</sequence>
<reference evidence="2" key="1">
    <citation type="journal article" date="2022" name="Mol. Ecol. Resour.">
        <title>The genomes of chicory, endive, great burdock and yacon provide insights into Asteraceae palaeo-polyploidization history and plant inulin production.</title>
        <authorList>
            <person name="Fan W."/>
            <person name="Wang S."/>
            <person name="Wang H."/>
            <person name="Wang A."/>
            <person name="Jiang F."/>
            <person name="Liu H."/>
            <person name="Zhao H."/>
            <person name="Xu D."/>
            <person name="Zhang Y."/>
        </authorList>
    </citation>
    <scope>NUCLEOTIDE SEQUENCE [LARGE SCALE GENOMIC DNA]</scope>
    <source>
        <strain evidence="2">cv. Niubang</strain>
    </source>
</reference>
<accession>A0ACB9ABS7</accession>
<protein>
    <submittedName>
        <fullName evidence="1">Uncharacterized protein</fullName>
    </submittedName>
</protein>
<reference evidence="1 2" key="2">
    <citation type="journal article" date="2022" name="Mol. Ecol. Resour.">
        <title>The genomes of chicory, endive, great burdock and yacon provide insights into Asteraceae paleo-polyploidization history and plant inulin production.</title>
        <authorList>
            <person name="Fan W."/>
            <person name="Wang S."/>
            <person name="Wang H."/>
            <person name="Wang A."/>
            <person name="Jiang F."/>
            <person name="Liu H."/>
            <person name="Zhao H."/>
            <person name="Xu D."/>
            <person name="Zhang Y."/>
        </authorList>
    </citation>
    <scope>NUCLEOTIDE SEQUENCE [LARGE SCALE GENOMIC DNA]</scope>
    <source>
        <strain evidence="2">cv. Niubang</strain>
    </source>
</reference>
<proteinExistence type="predicted"/>
<organism evidence="1 2">
    <name type="scientific">Arctium lappa</name>
    <name type="common">Greater burdock</name>
    <name type="synonym">Lappa major</name>
    <dbReference type="NCBI Taxonomy" id="4217"/>
    <lineage>
        <taxon>Eukaryota</taxon>
        <taxon>Viridiplantae</taxon>
        <taxon>Streptophyta</taxon>
        <taxon>Embryophyta</taxon>
        <taxon>Tracheophyta</taxon>
        <taxon>Spermatophyta</taxon>
        <taxon>Magnoliopsida</taxon>
        <taxon>eudicotyledons</taxon>
        <taxon>Gunneridae</taxon>
        <taxon>Pentapetalae</taxon>
        <taxon>asterids</taxon>
        <taxon>campanulids</taxon>
        <taxon>Asterales</taxon>
        <taxon>Asteraceae</taxon>
        <taxon>Carduoideae</taxon>
        <taxon>Cardueae</taxon>
        <taxon>Arctiinae</taxon>
        <taxon>Arctium</taxon>
    </lineage>
</organism>
<gene>
    <name evidence="1" type="ORF">L6452_25685</name>
</gene>
<evidence type="ECO:0000313" key="1">
    <source>
        <dbReference type="EMBL" id="KAI3707293.1"/>
    </source>
</evidence>
<dbReference type="Proteomes" id="UP001055879">
    <property type="component" value="Linkage Group LG08"/>
</dbReference>
<dbReference type="EMBL" id="CM042054">
    <property type="protein sequence ID" value="KAI3707293.1"/>
    <property type="molecule type" value="Genomic_DNA"/>
</dbReference>